<dbReference type="OrthoDB" id="273257at2759"/>
<dbReference type="EMBL" id="KB200869">
    <property type="protein sequence ID" value="ESP00037.1"/>
    <property type="molecule type" value="Genomic_DNA"/>
</dbReference>
<dbReference type="HOGENOM" id="CLU_022738_3_0_1"/>
<evidence type="ECO:0000256" key="7">
    <source>
        <dbReference type="ARBA" id="ARBA00022989"/>
    </source>
</evidence>
<gene>
    <name evidence="15" type="ORF">LOTGIDRAFT_158264</name>
</gene>
<dbReference type="Pfam" id="PF01007">
    <property type="entry name" value="IRK"/>
    <property type="match status" value="1"/>
</dbReference>
<comment type="subcellular location">
    <subcellularLocation>
        <location evidence="1 11">Membrane</location>
        <topology evidence="1 11">Multi-pass membrane protein</topology>
    </subcellularLocation>
</comment>
<organism evidence="15 16">
    <name type="scientific">Lottia gigantea</name>
    <name type="common">Giant owl limpet</name>
    <dbReference type="NCBI Taxonomy" id="225164"/>
    <lineage>
        <taxon>Eukaryota</taxon>
        <taxon>Metazoa</taxon>
        <taxon>Spiralia</taxon>
        <taxon>Lophotrochozoa</taxon>
        <taxon>Mollusca</taxon>
        <taxon>Gastropoda</taxon>
        <taxon>Patellogastropoda</taxon>
        <taxon>Lottioidea</taxon>
        <taxon>Lottiidae</taxon>
        <taxon>Lottia</taxon>
    </lineage>
</organism>
<dbReference type="PANTHER" id="PTHR11767">
    <property type="entry name" value="INWARD RECTIFIER POTASSIUM CHANNEL"/>
    <property type="match status" value="1"/>
</dbReference>
<dbReference type="InterPro" id="IPR041647">
    <property type="entry name" value="IRK_C"/>
</dbReference>
<dbReference type="GO" id="GO:0005242">
    <property type="term" value="F:inward rectifier potassium channel activity"/>
    <property type="evidence" value="ECO:0007669"/>
    <property type="project" value="InterPro"/>
</dbReference>
<evidence type="ECO:0000256" key="8">
    <source>
        <dbReference type="ARBA" id="ARBA00023065"/>
    </source>
</evidence>
<dbReference type="Gene3D" id="2.60.40.1400">
    <property type="entry name" value="G protein-activated inward rectifier potassium channel 1"/>
    <property type="match status" value="1"/>
</dbReference>
<evidence type="ECO:0000256" key="3">
    <source>
        <dbReference type="ARBA" id="ARBA00022538"/>
    </source>
</evidence>
<feature type="transmembrane region" description="Helical" evidence="12">
    <location>
        <begin position="45"/>
        <end position="68"/>
    </location>
</feature>
<evidence type="ECO:0000313" key="15">
    <source>
        <dbReference type="EMBL" id="ESP00037.1"/>
    </source>
</evidence>
<evidence type="ECO:0000256" key="5">
    <source>
        <dbReference type="ARBA" id="ARBA00022882"/>
    </source>
</evidence>
<dbReference type="STRING" id="225164.V4B180"/>
<evidence type="ECO:0000256" key="4">
    <source>
        <dbReference type="ARBA" id="ARBA00022692"/>
    </source>
</evidence>
<evidence type="ECO:0000313" key="16">
    <source>
        <dbReference type="Proteomes" id="UP000030746"/>
    </source>
</evidence>
<feature type="domain" description="Potassium channel inwardly rectifying transmembrane" evidence="13">
    <location>
        <begin position="10"/>
        <end position="150"/>
    </location>
</feature>
<reference evidence="15 16" key="1">
    <citation type="journal article" date="2013" name="Nature">
        <title>Insights into bilaterian evolution from three spiralian genomes.</title>
        <authorList>
            <person name="Simakov O."/>
            <person name="Marletaz F."/>
            <person name="Cho S.J."/>
            <person name="Edsinger-Gonzales E."/>
            <person name="Havlak P."/>
            <person name="Hellsten U."/>
            <person name="Kuo D.H."/>
            <person name="Larsson T."/>
            <person name="Lv J."/>
            <person name="Arendt D."/>
            <person name="Savage R."/>
            <person name="Osoegawa K."/>
            <person name="de Jong P."/>
            <person name="Grimwood J."/>
            <person name="Chapman J.A."/>
            <person name="Shapiro H."/>
            <person name="Aerts A."/>
            <person name="Otillar R.P."/>
            <person name="Terry A.Y."/>
            <person name="Boore J.L."/>
            <person name="Grigoriev I.V."/>
            <person name="Lindberg D.R."/>
            <person name="Seaver E.C."/>
            <person name="Weisblat D.A."/>
            <person name="Putnam N.H."/>
            <person name="Rokhsar D.S."/>
        </authorList>
    </citation>
    <scope>NUCLEOTIDE SEQUENCE [LARGE SCALE GENOMIC DNA]</scope>
</reference>
<dbReference type="InterPro" id="IPR014756">
    <property type="entry name" value="Ig_E-set"/>
</dbReference>
<dbReference type="OMA" id="GYGFRHI"/>
<keyword evidence="10 11" id="KW-0407">Ion channel</keyword>
<keyword evidence="2 11" id="KW-0813">Transport</keyword>
<dbReference type="GO" id="GO:1990573">
    <property type="term" value="P:potassium ion import across plasma membrane"/>
    <property type="evidence" value="ECO:0007669"/>
    <property type="project" value="TreeGrafter"/>
</dbReference>
<feature type="transmembrane region" description="Helical" evidence="12">
    <location>
        <begin position="120"/>
        <end position="145"/>
    </location>
</feature>
<dbReference type="GeneID" id="20237661"/>
<evidence type="ECO:0000259" key="14">
    <source>
        <dbReference type="Pfam" id="PF17655"/>
    </source>
</evidence>
<evidence type="ECO:0000256" key="12">
    <source>
        <dbReference type="SAM" id="Phobius"/>
    </source>
</evidence>
<keyword evidence="4 11" id="KW-0812">Transmembrane</keyword>
<proteinExistence type="inferred from homology"/>
<dbReference type="InterPro" id="IPR013518">
    <property type="entry name" value="K_chnl_inward-rec_Kir_cyto"/>
</dbReference>
<evidence type="ECO:0000256" key="6">
    <source>
        <dbReference type="ARBA" id="ARBA00022958"/>
    </source>
</evidence>
<dbReference type="PRINTS" id="PR01320">
    <property type="entry name" value="KIRCHANNEL"/>
</dbReference>
<evidence type="ECO:0000256" key="1">
    <source>
        <dbReference type="ARBA" id="ARBA00004141"/>
    </source>
</evidence>
<dbReference type="InterPro" id="IPR040445">
    <property type="entry name" value="Kir_TM"/>
</dbReference>
<dbReference type="GO" id="GO:0034765">
    <property type="term" value="P:regulation of monoatomic ion transmembrane transport"/>
    <property type="evidence" value="ECO:0007669"/>
    <property type="project" value="TreeGrafter"/>
</dbReference>
<dbReference type="GO" id="GO:0034702">
    <property type="term" value="C:monoatomic ion channel complex"/>
    <property type="evidence" value="ECO:0007669"/>
    <property type="project" value="UniProtKB-KW"/>
</dbReference>
<accession>V4B180</accession>
<dbReference type="CTD" id="20237661"/>
<dbReference type="Pfam" id="PF17655">
    <property type="entry name" value="IRK_C"/>
    <property type="match status" value="1"/>
</dbReference>
<dbReference type="InterPro" id="IPR016449">
    <property type="entry name" value="K_chnl_inward-rec_Kir"/>
</dbReference>
<evidence type="ECO:0000256" key="9">
    <source>
        <dbReference type="ARBA" id="ARBA00023136"/>
    </source>
</evidence>
<dbReference type="AlphaFoldDB" id="V4B180"/>
<dbReference type="SUPFAM" id="SSF81296">
    <property type="entry name" value="E set domains"/>
    <property type="match status" value="1"/>
</dbReference>
<evidence type="ECO:0000256" key="11">
    <source>
        <dbReference type="RuleBase" id="RU003822"/>
    </source>
</evidence>
<comment type="similarity">
    <text evidence="11">Belongs to the inward rectifier-type potassium channel (TC 1.A.2.1) family.</text>
</comment>
<keyword evidence="3 11" id="KW-0633">Potassium transport</keyword>
<keyword evidence="7 12" id="KW-1133">Transmembrane helix</keyword>
<keyword evidence="16" id="KW-1185">Reference proteome</keyword>
<dbReference type="SUPFAM" id="SSF81324">
    <property type="entry name" value="Voltage-gated potassium channels"/>
    <property type="match status" value="1"/>
</dbReference>
<evidence type="ECO:0000256" key="10">
    <source>
        <dbReference type="ARBA" id="ARBA00023303"/>
    </source>
</evidence>
<feature type="domain" description="Inward rectifier potassium channel C-terminal" evidence="14">
    <location>
        <begin position="157"/>
        <end position="326"/>
    </location>
</feature>
<protein>
    <submittedName>
        <fullName evidence="15">Uncharacterized protein</fullName>
    </submittedName>
</protein>
<keyword evidence="9 12" id="KW-0472">Membrane</keyword>
<dbReference type="PANTHER" id="PTHR11767:SF102">
    <property type="entry name" value="INWARDLY RECTIFYING POTASSIUM CHANNEL 1, ISOFORM F"/>
    <property type="match status" value="1"/>
</dbReference>
<dbReference type="Proteomes" id="UP000030746">
    <property type="component" value="Unassembled WGS sequence"/>
</dbReference>
<dbReference type="RefSeq" id="XP_009049228.1">
    <property type="nucleotide sequence ID" value="XM_009050980.1"/>
</dbReference>
<keyword evidence="6 11" id="KW-0630">Potassium</keyword>
<dbReference type="GO" id="GO:0005886">
    <property type="term" value="C:plasma membrane"/>
    <property type="evidence" value="ECO:0007669"/>
    <property type="project" value="TreeGrafter"/>
</dbReference>
<name>V4B180_LOTGI</name>
<keyword evidence="8 11" id="KW-0406">Ion transport</keyword>
<dbReference type="Gene3D" id="1.10.287.70">
    <property type="match status" value="1"/>
</dbReference>
<dbReference type="KEGG" id="lgi:LOTGIDRAFT_158264"/>
<evidence type="ECO:0000259" key="13">
    <source>
        <dbReference type="Pfam" id="PF01007"/>
    </source>
</evidence>
<keyword evidence="5 11" id="KW-0851">Voltage-gated channel</keyword>
<evidence type="ECO:0000256" key="2">
    <source>
        <dbReference type="ARBA" id="ARBA00022448"/>
    </source>
</evidence>
<sequence length="358" mass="41190">MTLFPQTRLVRKSGRCNVKACNMKHRRLQFFLDGYTSLLECKWHLLIFIFLVSFVMTWILFSLMWYGVYNWHQNQKRDNAVNWKPCILNVKNFESIILFSIETQTTIGYGSRDVSEECSLGVFLLVVQSIFGAMLHALIAGTILAKIQSPAKRAKTVLFSKQACICLENDELCFMVRVGNLRRSEFVGATVRALFLAHKLTAEGDFLPHHLHEMAISLPESKVQNHLWWPATIIHRINESSPLFGISPEILKDSDFEIVILLEGGIASTSMAFQGRTSFKPSEIKWGYRFSPMFDRRNPFGLHHEVNFDHFDSVRLDATSPMMSASDWYYTRNRNADKNNFIRQRCVSNGSVLAMMLD</sequence>